<accession>A0A2A5WHF8</accession>
<gene>
    <name evidence="6" type="ORF">CNE99_10825</name>
</gene>
<dbReference type="Proteomes" id="UP000219327">
    <property type="component" value="Unassembled WGS sequence"/>
</dbReference>
<keyword evidence="1" id="KW-0540">Nuclease</keyword>
<evidence type="ECO:0000256" key="3">
    <source>
        <dbReference type="ARBA" id="ARBA00022801"/>
    </source>
</evidence>
<evidence type="ECO:0000256" key="1">
    <source>
        <dbReference type="ARBA" id="ARBA00022722"/>
    </source>
</evidence>
<dbReference type="InterPro" id="IPR035437">
    <property type="entry name" value="SNase_OB-fold_sf"/>
</dbReference>
<keyword evidence="3" id="KW-0378">Hydrolase</keyword>
<sequence>MIEGMEEQPDDKTFTTFNDRLGVDGTATEASVPVEEVAARTPDVRAPTQSSGQRVNRSSRIDIPTSRAAVLDVIDGDTIDVRDLQTREVLTVRVTPLDAPEVGQPYYDRATQQLRRKLENQTIVIEGRGLDSEDRIVGKVILGDRDISQEMIAEGFAWIFDPYIQDGRLLTDLHSARERQLGIWSVGATPPWAWREGRETGSGAEFTDNCGSKRYCYQMGSCAEARYYARSCGLTNMDTDSDGVPCEGVCLQ</sequence>
<name>A0A2A5WHF8_9GAMM</name>
<dbReference type="InterPro" id="IPR016071">
    <property type="entry name" value="Staphylococal_nuclease_OB-fold"/>
</dbReference>
<organism evidence="6 7">
    <name type="scientific">OM182 bacterium MED-G24</name>
    <dbReference type="NCBI Taxonomy" id="1986255"/>
    <lineage>
        <taxon>Bacteria</taxon>
        <taxon>Pseudomonadati</taxon>
        <taxon>Pseudomonadota</taxon>
        <taxon>Gammaproteobacteria</taxon>
        <taxon>OMG group</taxon>
        <taxon>OM182 clade</taxon>
    </lineage>
</organism>
<dbReference type="PROSITE" id="PS50830">
    <property type="entry name" value="TNASE_3"/>
    <property type="match status" value="1"/>
</dbReference>
<dbReference type="EMBL" id="NTKD01000085">
    <property type="protein sequence ID" value="PDH35674.1"/>
    <property type="molecule type" value="Genomic_DNA"/>
</dbReference>
<feature type="domain" description="TNase-like" evidence="5">
    <location>
        <begin position="64"/>
        <end position="186"/>
    </location>
</feature>
<dbReference type="GO" id="GO:0004519">
    <property type="term" value="F:endonuclease activity"/>
    <property type="evidence" value="ECO:0007669"/>
    <property type="project" value="UniProtKB-KW"/>
</dbReference>
<dbReference type="Pfam" id="PF05901">
    <property type="entry name" value="Excalibur"/>
    <property type="match status" value="1"/>
</dbReference>
<dbReference type="SUPFAM" id="SSF50199">
    <property type="entry name" value="Staphylococcal nuclease"/>
    <property type="match status" value="1"/>
</dbReference>
<feature type="region of interest" description="Disordered" evidence="4">
    <location>
        <begin position="38"/>
        <end position="58"/>
    </location>
</feature>
<dbReference type="SMART" id="SM00318">
    <property type="entry name" value="SNc"/>
    <property type="match status" value="1"/>
</dbReference>
<dbReference type="PANTHER" id="PTHR12302">
    <property type="entry name" value="EBNA2 BINDING PROTEIN P100"/>
    <property type="match status" value="1"/>
</dbReference>
<dbReference type="Pfam" id="PF00565">
    <property type="entry name" value="SNase"/>
    <property type="match status" value="1"/>
</dbReference>
<dbReference type="AlphaFoldDB" id="A0A2A5WHF8"/>
<dbReference type="Gene3D" id="2.40.50.90">
    <property type="match status" value="1"/>
</dbReference>
<keyword evidence="2" id="KW-0255">Endonuclease</keyword>
<evidence type="ECO:0000313" key="6">
    <source>
        <dbReference type="EMBL" id="PDH35674.1"/>
    </source>
</evidence>
<evidence type="ECO:0000256" key="2">
    <source>
        <dbReference type="ARBA" id="ARBA00022759"/>
    </source>
</evidence>
<reference evidence="6 7" key="1">
    <citation type="submission" date="2017-08" db="EMBL/GenBank/DDBJ databases">
        <title>Fine stratification of microbial communities through a metagenomic profile of the photic zone.</title>
        <authorList>
            <person name="Haro-Moreno J.M."/>
            <person name="Lopez-Perez M."/>
            <person name="De La Torre J."/>
            <person name="Picazo A."/>
            <person name="Camacho A."/>
            <person name="Rodriguez-Valera F."/>
        </authorList>
    </citation>
    <scope>NUCLEOTIDE SEQUENCE [LARGE SCALE GENOMIC DNA]</scope>
    <source>
        <strain evidence="6">MED-G24</strain>
    </source>
</reference>
<dbReference type="InterPro" id="IPR008613">
    <property type="entry name" value="Excalibur_Ca-bd_domain"/>
</dbReference>
<proteinExistence type="predicted"/>
<evidence type="ECO:0000313" key="7">
    <source>
        <dbReference type="Proteomes" id="UP000219327"/>
    </source>
</evidence>
<evidence type="ECO:0000256" key="4">
    <source>
        <dbReference type="SAM" id="MobiDB-lite"/>
    </source>
</evidence>
<dbReference type="PANTHER" id="PTHR12302:SF3">
    <property type="entry name" value="SERINE_THREONINE-PROTEIN KINASE 31"/>
    <property type="match status" value="1"/>
</dbReference>
<dbReference type="GO" id="GO:0016787">
    <property type="term" value="F:hydrolase activity"/>
    <property type="evidence" value="ECO:0007669"/>
    <property type="project" value="UniProtKB-KW"/>
</dbReference>
<evidence type="ECO:0000259" key="5">
    <source>
        <dbReference type="PROSITE" id="PS50830"/>
    </source>
</evidence>
<comment type="caution">
    <text evidence="6">The sequence shown here is derived from an EMBL/GenBank/DDBJ whole genome shotgun (WGS) entry which is preliminary data.</text>
</comment>
<protein>
    <recommendedName>
        <fullName evidence="5">TNase-like domain-containing protein</fullName>
    </recommendedName>
</protein>
<feature type="compositionally biased region" description="Polar residues" evidence="4">
    <location>
        <begin position="47"/>
        <end position="58"/>
    </location>
</feature>